<organism evidence="2 3">
    <name type="scientific">Syncephalis pseudoplumigaleata</name>
    <dbReference type="NCBI Taxonomy" id="1712513"/>
    <lineage>
        <taxon>Eukaryota</taxon>
        <taxon>Fungi</taxon>
        <taxon>Fungi incertae sedis</taxon>
        <taxon>Zoopagomycota</taxon>
        <taxon>Zoopagomycotina</taxon>
        <taxon>Zoopagomycetes</taxon>
        <taxon>Zoopagales</taxon>
        <taxon>Piptocephalidaceae</taxon>
        <taxon>Syncephalis</taxon>
    </lineage>
</organism>
<evidence type="ECO:0000313" key="3">
    <source>
        <dbReference type="Proteomes" id="UP000278143"/>
    </source>
</evidence>
<accession>A0A4P9YXJ1</accession>
<proteinExistence type="predicted"/>
<feature type="region of interest" description="Disordered" evidence="1">
    <location>
        <begin position="23"/>
        <end position="80"/>
    </location>
</feature>
<dbReference type="OrthoDB" id="5598989at2759"/>
<reference evidence="3" key="1">
    <citation type="journal article" date="2018" name="Nat. Microbiol.">
        <title>Leveraging single-cell genomics to expand the fungal tree of life.</title>
        <authorList>
            <person name="Ahrendt S.R."/>
            <person name="Quandt C.A."/>
            <person name="Ciobanu D."/>
            <person name="Clum A."/>
            <person name="Salamov A."/>
            <person name="Andreopoulos B."/>
            <person name="Cheng J.F."/>
            <person name="Woyke T."/>
            <person name="Pelin A."/>
            <person name="Henrissat B."/>
            <person name="Reynolds N.K."/>
            <person name="Benny G.L."/>
            <person name="Smith M.E."/>
            <person name="James T.Y."/>
            <person name="Grigoriev I.V."/>
        </authorList>
    </citation>
    <scope>NUCLEOTIDE SEQUENCE [LARGE SCALE GENOMIC DNA]</scope>
    <source>
        <strain evidence="3">Benny S71-1</strain>
    </source>
</reference>
<evidence type="ECO:0000256" key="1">
    <source>
        <dbReference type="SAM" id="MobiDB-lite"/>
    </source>
</evidence>
<protein>
    <submittedName>
        <fullName evidence="2">Uncharacterized protein</fullName>
    </submittedName>
</protein>
<gene>
    <name evidence="2" type="ORF">SYNPS1DRAFT_23168</name>
</gene>
<evidence type="ECO:0000313" key="2">
    <source>
        <dbReference type="EMBL" id="RKP24777.1"/>
    </source>
</evidence>
<dbReference type="Proteomes" id="UP000278143">
    <property type="component" value="Unassembled WGS sequence"/>
</dbReference>
<dbReference type="AlphaFoldDB" id="A0A4P9YXJ1"/>
<feature type="compositionally biased region" description="Polar residues" evidence="1">
    <location>
        <begin position="43"/>
        <end position="58"/>
    </location>
</feature>
<keyword evidence="3" id="KW-1185">Reference proteome</keyword>
<sequence length="110" mass="11577">MPALADLDFFEPELDDVLFPEALDADYPAPDPGLQLFPELPSMEQQSSAGQNPATDSTMMPFIGQGGNGPMMPLTPVSNGEEEEAAAASLSYFSPASMPMPFGVAVVLLV</sequence>
<name>A0A4P9YXJ1_9FUNG</name>
<dbReference type="EMBL" id="KZ990041">
    <property type="protein sequence ID" value="RKP24777.1"/>
    <property type="molecule type" value="Genomic_DNA"/>
</dbReference>